<dbReference type="Proteomes" id="UP001498398">
    <property type="component" value="Unassembled WGS sequence"/>
</dbReference>
<dbReference type="Gene3D" id="3.90.280.10">
    <property type="entry name" value="PEBP-like"/>
    <property type="match status" value="2"/>
</dbReference>
<name>A0ABR1JL68_9AGAR</name>
<reference evidence="2 3" key="1">
    <citation type="submission" date="2024-01" db="EMBL/GenBank/DDBJ databases">
        <title>A draft genome for the cacao thread blight pathogen Marasmiellus scandens.</title>
        <authorList>
            <person name="Baruah I.K."/>
            <person name="Leung J."/>
            <person name="Bukari Y."/>
            <person name="Amoako-Attah I."/>
            <person name="Meinhardt L.W."/>
            <person name="Bailey B.A."/>
            <person name="Cohen S.P."/>
        </authorList>
    </citation>
    <scope>NUCLEOTIDE SEQUENCE [LARGE SCALE GENOMIC DNA]</scope>
    <source>
        <strain evidence="2 3">GH-19</strain>
    </source>
</reference>
<sequence>MLPKPLSFAPLSSLVLSLLGLSLQSRGVPLNARHTPSDLNSNIQNVQQAFNDAKIVGSVVPSFDPTAALSPIYVDSSSLDPSSSGIQFVPGGNLTTAQTMNQPEFWLTYNDASLLNDRFVIALVDPDAPTPGDQSLAQIRHFIGGDYVISSTQPSGTARLTNLSAGLAEYVAPGPPEDSAPHRYTFLVYKQPPNFSEVAPSLVNSSTALEAIVKFNLSSFAESTGLGEPIAGTFFFEGPEGSTVSNEDCALEDVTSMPSGVAPSAVKQSFEDAGIVADVIGDFEPTSVLDVAFPGDESPVYVITGGNLTKNETSLLPSFWLTYDDPSLLNETFIITMVDPDAPTPQNRSLAEVRHLVLADVRINGSASEGTALLSNSTPALSEYLAPGPLAPSDPHRYVFLVWKQPEGFDTAAVAASFDPAVPVGFDVSEFASTYSLGSPVAGNFFFEGPTESTEADSGAANAAYGNLRRIRHTLLASLLVISVAFF</sequence>
<dbReference type="InterPro" id="IPR036610">
    <property type="entry name" value="PEBP-like_sf"/>
</dbReference>
<dbReference type="PANTHER" id="PTHR11362">
    <property type="entry name" value="PHOSPHATIDYLETHANOLAMINE-BINDING PROTEIN"/>
    <property type="match status" value="1"/>
</dbReference>
<dbReference type="PANTHER" id="PTHR11362:SF82">
    <property type="entry name" value="PHOSPHATIDYLETHANOLAMINE-BINDING PROTEIN 4"/>
    <property type="match status" value="1"/>
</dbReference>
<feature type="chain" id="PRO_5046032700" description="PEBP-like protein" evidence="1">
    <location>
        <begin position="28"/>
        <end position="487"/>
    </location>
</feature>
<evidence type="ECO:0000313" key="2">
    <source>
        <dbReference type="EMBL" id="KAK7461290.1"/>
    </source>
</evidence>
<gene>
    <name evidence="2" type="ORF">VKT23_008469</name>
</gene>
<dbReference type="Pfam" id="PF01161">
    <property type="entry name" value="PBP"/>
    <property type="match status" value="2"/>
</dbReference>
<evidence type="ECO:0008006" key="4">
    <source>
        <dbReference type="Google" id="ProtNLM"/>
    </source>
</evidence>
<accession>A0ABR1JL68</accession>
<evidence type="ECO:0000313" key="3">
    <source>
        <dbReference type="Proteomes" id="UP001498398"/>
    </source>
</evidence>
<dbReference type="InterPro" id="IPR008914">
    <property type="entry name" value="PEBP"/>
</dbReference>
<comment type="caution">
    <text evidence="2">The sequence shown here is derived from an EMBL/GenBank/DDBJ whole genome shotgun (WGS) entry which is preliminary data.</text>
</comment>
<protein>
    <recommendedName>
        <fullName evidence="4">PEBP-like protein</fullName>
    </recommendedName>
</protein>
<dbReference type="InterPro" id="IPR035810">
    <property type="entry name" value="PEBP_euk"/>
</dbReference>
<feature type="signal peptide" evidence="1">
    <location>
        <begin position="1"/>
        <end position="27"/>
    </location>
</feature>
<dbReference type="CDD" id="cd00866">
    <property type="entry name" value="PEBP_euk"/>
    <property type="match status" value="2"/>
</dbReference>
<keyword evidence="3" id="KW-1185">Reference proteome</keyword>
<keyword evidence="1" id="KW-0732">Signal</keyword>
<organism evidence="2 3">
    <name type="scientific">Marasmiellus scandens</name>
    <dbReference type="NCBI Taxonomy" id="2682957"/>
    <lineage>
        <taxon>Eukaryota</taxon>
        <taxon>Fungi</taxon>
        <taxon>Dikarya</taxon>
        <taxon>Basidiomycota</taxon>
        <taxon>Agaricomycotina</taxon>
        <taxon>Agaricomycetes</taxon>
        <taxon>Agaricomycetidae</taxon>
        <taxon>Agaricales</taxon>
        <taxon>Marasmiineae</taxon>
        <taxon>Omphalotaceae</taxon>
        <taxon>Marasmiellus</taxon>
    </lineage>
</organism>
<evidence type="ECO:0000256" key="1">
    <source>
        <dbReference type="SAM" id="SignalP"/>
    </source>
</evidence>
<proteinExistence type="predicted"/>
<dbReference type="EMBL" id="JBANRG010000013">
    <property type="protein sequence ID" value="KAK7461290.1"/>
    <property type="molecule type" value="Genomic_DNA"/>
</dbReference>
<dbReference type="SUPFAM" id="SSF49777">
    <property type="entry name" value="PEBP-like"/>
    <property type="match status" value="2"/>
</dbReference>